<sequence>MATNGTSLPNVQKNLKGFTTVLKSAACEWFLIFLLFIDAALSYLLTRFAHYCELKIPCILCSRLDHVFGNEKPGFYWNLLCSNHRSEISSLISCNIHGKLVDGHGMCEHCLTSHVEENKSNSDMQRLLLRKLGFEPAGFENCGSQSSFFNRDLTAASKCTRLCLCCNKPWITRPNAHNFLPLKSPGIVVAKPNIPVPHHLSCQNGLKKIRDEFSPPAASHLLGKTGFDPLSHVGYTKLKVTSESESEVPYSDDEHDNSIVHDMNENKKESIVHAAPEAPSKRLFNKLATTKQPDASETCDAKCLAPYLPSENDVCERKGQLADLKTNPSVLPELVSLDDIPPSSSVVEVSSFSASLLSDLISLVDTPPSVDVKDVPLEPLSEKLADVSEESKSENISITKNDEISKLISTSTAAGFKTDQVEDDPAVVNSTDGDLSAEHKLPVCGEEKNTSGCVTKQPMLAYDNGVNEFLNSLPVQNSFGQGILLSPNNLSPKLRGHSTELPRTNESNSGEVQNLQNLVFMERSESTGLESLDGSSVDEIEGENLVDRLKQQVEYDQKCMNALYKELEEERSASAIAANQAMAMITRLQEEKAALHMEALQYLRMMEEQAEYDVDALEKANDLLAEKEKELQDLEAELEYYRLNFPDEILVETVPDASIILKKEYVSVKNTSTSSIKDDINFPSKTMFPEASEVNDNPVIISAWSEIEGEKLYISQCLQNLERELNRLAHHGTSPYISDGEYFDEAADGGQHQLDFLDKRDKQVMCQVEGNDLSVQKASSMSNGSAPSQERLSTSISRDQVISKANGHMVSNEQKGSVDCRETGLAALESEISDLNERLEALEADCNFLEHSLYSLQNGSEGLLFIQEILYQLRELRKLGIRSRNVSVS</sequence>
<evidence type="ECO:0000256" key="4">
    <source>
        <dbReference type="ARBA" id="ARBA00023136"/>
    </source>
</evidence>
<dbReference type="Pfam" id="PF04576">
    <property type="entry name" value="Zein-binding"/>
    <property type="match status" value="1"/>
</dbReference>
<dbReference type="RefSeq" id="XP_022771221.1">
    <property type="nucleotide sequence ID" value="XM_022915486.1"/>
</dbReference>
<dbReference type="GO" id="GO:0016020">
    <property type="term" value="C:membrane"/>
    <property type="evidence" value="ECO:0007669"/>
    <property type="project" value="UniProtKB-SubCell"/>
</dbReference>
<keyword evidence="9" id="KW-1185">Reference proteome</keyword>
<dbReference type="InterPro" id="IPR039306">
    <property type="entry name" value="MYOB"/>
</dbReference>
<evidence type="ECO:0000313" key="11">
    <source>
        <dbReference type="RefSeq" id="XP_022771221.1"/>
    </source>
</evidence>
<dbReference type="OrthoDB" id="1047602at2759"/>
<dbReference type="RefSeq" id="XP_022771220.1">
    <property type="nucleotide sequence ID" value="XM_022915485.1"/>
</dbReference>
<evidence type="ECO:0000256" key="1">
    <source>
        <dbReference type="ARBA" id="ARBA00004167"/>
    </source>
</evidence>
<keyword evidence="2 7" id="KW-0812">Transmembrane</keyword>
<evidence type="ECO:0000313" key="10">
    <source>
        <dbReference type="RefSeq" id="XP_022771220.1"/>
    </source>
</evidence>
<feature type="coiled-coil region" evidence="5">
    <location>
        <begin position="550"/>
        <end position="644"/>
    </location>
</feature>
<dbReference type="KEGG" id="dzi:111314292"/>
<dbReference type="GeneID" id="111314292"/>
<evidence type="ECO:0000313" key="9">
    <source>
        <dbReference type="Proteomes" id="UP000515121"/>
    </source>
</evidence>
<keyword evidence="4 7" id="KW-0472">Membrane</keyword>
<protein>
    <submittedName>
        <fullName evidence="10 11">Probable myosin-binding protein 4 isoform X1</fullName>
    </submittedName>
</protein>
<dbReference type="PANTHER" id="PTHR31448:SF39">
    <property type="entry name" value="MYOSIN-BINDING PROTEIN 4-RELATED"/>
    <property type="match status" value="1"/>
</dbReference>
<feature type="coiled-coil region" evidence="5">
    <location>
        <begin position="825"/>
        <end position="852"/>
    </location>
</feature>
<dbReference type="InterPro" id="IPR007656">
    <property type="entry name" value="GTD-bd"/>
</dbReference>
<evidence type="ECO:0000313" key="12">
    <source>
        <dbReference type="RefSeq" id="XP_022771222.1"/>
    </source>
</evidence>
<organism evidence="9 11">
    <name type="scientific">Durio zibethinus</name>
    <name type="common">Durian</name>
    <dbReference type="NCBI Taxonomy" id="66656"/>
    <lineage>
        <taxon>Eukaryota</taxon>
        <taxon>Viridiplantae</taxon>
        <taxon>Streptophyta</taxon>
        <taxon>Embryophyta</taxon>
        <taxon>Tracheophyta</taxon>
        <taxon>Spermatophyta</taxon>
        <taxon>Magnoliopsida</taxon>
        <taxon>eudicotyledons</taxon>
        <taxon>Gunneridae</taxon>
        <taxon>Pentapetalae</taxon>
        <taxon>rosids</taxon>
        <taxon>malvids</taxon>
        <taxon>Malvales</taxon>
        <taxon>Malvaceae</taxon>
        <taxon>Helicteroideae</taxon>
        <taxon>Durio</taxon>
    </lineage>
</organism>
<name>A0A6P6B2P0_DURZI</name>
<dbReference type="PROSITE" id="PS51775">
    <property type="entry name" value="GTD_BINDING"/>
    <property type="match status" value="1"/>
</dbReference>
<evidence type="ECO:0000256" key="7">
    <source>
        <dbReference type="SAM" id="Phobius"/>
    </source>
</evidence>
<feature type="transmembrane region" description="Helical" evidence="7">
    <location>
        <begin position="21"/>
        <end position="45"/>
    </location>
</feature>
<accession>A0A6P6B2P0</accession>
<keyword evidence="3 7" id="KW-1133">Transmembrane helix</keyword>
<comment type="subcellular location">
    <subcellularLocation>
        <location evidence="1">Membrane</location>
        <topology evidence="1">Single-pass membrane protein</topology>
    </subcellularLocation>
</comment>
<dbReference type="GO" id="GO:0080115">
    <property type="term" value="F:myosin XI tail binding"/>
    <property type="evidence" value="ECO:0007669"/>
    <property type="project" value="UniProtKB-ARBA"/>
</dbReference>
<dbReference type="RefSeq" id="XP_022771222.1">
    <property type="nucleotide sequence ID" value="XM_022915487.1"/>
</dbReference>
<reference evidence="10 11" key="1">
    <citation type="submission" date="2025-04" db="UniProtKB">
        <authorList>
            <consortium name="RefSeq"/>
        </authorList>
    </citation>
    <scope>IDENTIFICATION</scope>
    <source>
        <tissue evidence="10 11">Fruit stalk</tissue>
    </source>
</reference>
<dbReference type="PANTHER" id="PTHR31448">
    <property type="entry name" value="MYOSIN-BINDING PROTEIN 2"/>
    <property type="match status" value="1"/>
</dbReference>
<evidence type="ECO:0000256" key="3">
    <source>
        <dbReference type="ARBA" id="ARBA00022989"/>
    </source>
</evidence>
<dbReference type="Proteomes" id="UP000515121">
    <property type="component" value="Unplaced"/>
</dbReference>
<feature type="domain" description="GTD-binding" evidence="8">
    <location>
        <begin position="544"/>
        <end position="642"/>
    </location>
</feature>
<evidence type="ECO:0000256" key="6">
    <source>
        <dbReference type="SAM" id="MobiDB-lite"/>
    </source>
</evidence>
<evidence type="ECO:0000256" key="2">
    <source>
        <dbReference type="ARBA" id="ARBA00022692"/>
    </source>
</evidence>
<proteinExistence type="predicted"/>
<feature type="region of interest" description="Disordered" evidence="6">
    <location>
        <begin position="775"/>
        <end position="795"/>
    </location>
</feature>
<keyword evidence="5" id="KW-0175">Coiled coil</keyword>
<gene>
    <name evidence="10 11 12" type="primary">LOC111314292</name>
</gene>
<evidence type="ECO:0000259" key="8">
    <source>
        <dbReference type="PROSITE" id="PS51775"/>
    </source>
</evidence>
<evidence type="ECO:0000256" key="5">
    <source>
        <dbReference type="SAM" id="Coils"/>
    </source>
</evidence>
<dbReference type="AlphaFoldDB" id="A0A6P6B2P0"/>